<feature type="non-terminal residue" evidence="1">
    <location>
        <position position="1"/>
    </location>
</feature>
<protein>
    <submittedName>
        <fullName evidence="1">Uncharacterized protein</fullName>
    </submittedName>
</protein>
<feature type="non-terminal residue" evidence="1">
    <location>
        <position position="66"/>
    </location>
</feature>
<name>A0ACB9VU07_CHAAC</name>
<gene>
    <name evidence="1" type="ORF">KUCAC02_006972</name>
</gene>
<reference evidence="1" key="1">
    <citation type="submission" date="2022-05" db="EMBL/GenBank/DDBJ databases">
        <title>Chromosome-level genome of Chaenocephalus aceratus.</title>
        <authorList>
            <person name="Park H."/>
        </authorList>
    </citation>
    <scope>NUCLEOTIDE SEQUENCE</scope>
    <source>
        <strain evidence="1">KU_202001</strain>
    </source>
</reference>
<evidence type="ECO:0000313" key="1">
    <source>
        <dbReference type="EMBL" id="KAI4803423.1"/>
    </source>
</evidence>
<evidence type="ECO:0000313" key="2">
    <source>
        <dbReference type="Proteomes" id="UP001057452"/>
    </source>
</evidence>
<organism evidence="1 2">
    <name type="scientific">Chaenocephalus aceratus</name>
    <name type="common">Blackfin icefish</name>
    <name type="synonym">Chaenichthys aceratus</name>
    <dbReference type="NCBI Taxonomy" id="36190"/>
    <lineage>
        <taxon>Eukaryota</taxon>
        <taxon>Metazoa</taxon>
        <taxon>Chordata</taxon>
        <taxon>Craniata</taxon>
        <taxon>Vertebrata</taxon>
        <taxon>Euteleostomi</taxon>
        <taxon>Actinopterygii</taxon>
        <taxon>Neopterygii</taxon>
        <taxon>Teleostei</taxon>
        <taxon>Neoteleostei</taxon>
        <taxon>Acanthomorphata</taxon>
        <taxon>Eupercaria</taxon>
        <taxon>Perciformes</taxon>
        <taxon>Notothenioidei</taxon>
        <taxon>Channichthyidae</taxon>
        <taxon>Chaenocephalus</taxon>
    </lineage>
</organism>
<dbReference type="Proteomes" id="UP001057452">
    <property type="component" value="Chromosome 23"/>
</dbReference>
<keyword evidence="2" id="KW-1185">Reference proteome</keyword>
<proteinExistence type="predicted"/>
<sequence length="66" mass="7284">WGEEGWRELGKQGVKAAGREGGVSLQAPGCERDMLDPGNGADLYLNTAPHRHYISQHAFSQDHSMY</sequence>
<dbReference type="EMBL" id="CM043807">
    <property type="protein sequence ID" value="KAI4803423.1"/>
    <property type="molecule type" value="Genomic_DNA"/>
</dbReference>
<accession>A0ACB9VU07</accession>
<comment type="caution">
    <text evidence="1">The sequence shown here is derived from an EMBL/GenBank/DDBJ whole genome shotgun (WGS) entry which is preliminary data.</text>
</comment>